<dbReference type="Gene3D" id="1.10.10.10">
    <property type="entry name" value="Winged helix-like DNA-binding domain superfamily/Winged helix DNA-binding domain"/>
    <property type="match status" value="1"/>
</dbReference>
<dbReference type="SMART" id="SM00347">
    <property type="entry name" value="HTH_MARR"/>
    <property type="match status" value="1"/>
</dbReference>
<dbReference type="AlphaFoldDB" id="Q1JJW4"/>
<gene>
    <name evidence="5" type="ordered locus">MGAS9429_Spy1672</name>
</gene>
<dbReference type="InterPro" id="IPR036390">
    <property type="entry name" value="WH_DNA-bd_sf"/>
</dbReference>
<evidence type="ECO:0000313" key="6">
    <source>
        <dbReference type="Proteomes" id="UP000002433"/>
    </source>
</evidence>
<keyword evidence="3" id="KW-0804">Transcription</keyword>
<keyword evidence="1" id="KW-0805">Transcription regulation</keyword>
<dbReference type="InterPro" id="IPR036388">
    <property type="entry name" value="WH-like_DNA-bd_sf"/>
</dbReference>
<dbReference type="SUPFAM" id="SSF46785">
    <property type="entry name" value="Winged helix' DNA-binding domain"/>
    <property type="match status" value="1"/>
</dbReference>
<evidence type="ECO:0000313" key="5">
    <source>
        <dbReference type="EMBL" id="ABF32859.1"/>
    </source>
</evidence>
<dbReference type="Pfam" id="PF01047">
    <property type="entry name" value="MarR"/>
    <property type="match status" value="1"/>
</dbReference>
<dbReference type="PANTHER" id="PTHR42756:SF1">
    <property type="entry name" value="TRANSCRIPTIONAL REPRESSOR OF EMRAB OPERON"/>
    <property type="match status" value="1"/>
</dbReference>
<dbReference type="PROSITE" id="PS50995">
    <property type="entry name" value="HTH_MARR_2"/>
    <property type="match status" value="1"/>
</dbReference>
<keyword evidence="2" id="KW-0238">DNA-binding</keyword>
<dbReference type="KEGG" id="spk:MGAS9429_Spy1672"/>
<sequence length="152" mass="17307">MTYRIKRGNQMSHLDKNTALKAMVVFRKAQRTLDAFGADIFKKADLTATQFSVLEVLYTKGCMRINHLIDSLLATSGNMTVVLNNMERNGWISKCKDKTDKRAYVVTLTDKGTRLIEAVLPKHVARVEEAFAVLTEKEQLCLIELLKKFKQL</sequence>
<organism evidence="5 6">
    <name type="scientific">Streptococcus pyogenes serotype M12 (strain MGAS9429)</name>
    <dbReference type="NCBI Taxonomy" id="370551"/>
    <lineage>
        <taxon>Bacteria</taxon>
        <taxon>Bacillati</taxon>
        <taxon>Bacillota</taxon>
        <taxon>Bacilli</taxon>
        <taxon>Lactobacillales</taxon>
        <taxon>Streptococcaceae</taxon>
        <taxon>Streptococcus</taxon>
    </lineage>
</organism>
<dbReference type="HOGENOM" id="CLU_083287_27_2_9"/>
<dbReference type="PANTHER" id="PTHR42756">
    <property type="entry name" value="TRANSCRIPTIONAL REGULATOR, MARR"/>
    <property type="match status" value="1"/>
</dbReference>
<name>Q1JJW4_STRPC</name>
<evidence type="ECO:0000256" key="1">
    <source>
        <dbReference type="ARBA" id="ARBA00023015"/>
    </source>
</evidence>
<evidence type="ECO:0000256" key="2">
    <source>
        <dbReference type="ARBA" id="ARBA00023125"/>
    </source>
</evidence>
<reference evidence="5 6" key="1">
    <citation type="journal article" date="2006" name="Proc. Natl. Acad. Sci. U.S.A.">
        <title>Molecular genetic anatomy of inter- and intraserotype variation in the human bacterial pathogen group A Streptococcus.</title>
        <authorList>
            <person name="Beres S.B."/>
            <person name="Richter E.W."/>
            <person name="Nagiec M.J."/>
            <person name="Sumby P."/>
            <person name="Porcella S.F."/>
            <person name="DeLeo F.R."/>
            <person name="Musser J.M."/>
        </authorList>
    </citation>
    <scope>NUCLEOTIDE SEQUENCE [LARGE SCALE GENOMIC DNA]</scope>
    <source>
        <strain evidence="5 6">MGAS9429</strain>
    </source>
</reference>
<feature type="domain" description="HTH marR-type" evidence="4">
    <location>
        <begin position="19"/>
        <end position="151"/>
    </location>
</feature>
<evidence type="ECO:0000256" key="3">
    <source>
        <dbReference type="ARBA" id="ARBA00023163"/>
    </source>
</evidence>
<proteinExistence type="predicted"/>
<dbReference type="Proteomes" id="UP000002433">
    <property type="component" value="Chromosome"/>
</dbReference>
<dbReference type="GO" id="GO:0003677">
    <property type="term" value="F:DNA binding"/>
    <property type="evidence" value="ECO:0007669"/>
    <property type="project" value="UniProtKB-KW"/>
</dbReference>
<accession>Q1JJW4</accession>
<dbReference type="GO" id="GO:0003700">
    <property type="term" value="F:DNA-binding transcription factor activity"/>
    <property type="evidence" value="ECO:0007669"/>
    <property type="project" value="InterPro"/>
</dbReference>
<evidence type="ECO:0000259" key="4">
    <source>
        <dbReference type="PROSITE" id="PS50995"/>
    </source>
</evidence>
<dbReference type="InterPro" id="IPR000835">
    <property type="entry name" value="HTH_MarR-typ"/>
</dbReference>
<dbReference type="EMBL" id="CP000259">
    <property type="protein sequence ID" value="ABF32859.1"/>
    <property type="molecule type" value="Genomic_DNA"/>
</dbReference>
<protein>
    <submittedName>
        <fullName evidence="5">Transcriptional regulator, MarR family</fullName>
    </submittedName>
</protein>
<dbReference type="PRINTS" id="PR00598">
    <property type="entry name" value="HTHMARR"/>
</dbReference>